<evidence type="ECO:0008006" key="4">
    <source>
        <dbReference type="Google" id="ProtNLM"/>
    </source>
</evidence>
<feature type="region of interest" description="Disordered" evidence="1">
    <location>
        <begin position="132"/>
        <end position="156"/>
    </location>
</feature>
<dbReference type="SUPFAM" id="SSF88723">
    <property type="entry name" value="PIN domain-like"/>
    <property type="match status" value="1"/>
</dbReference>
<dbReference type="Gene3D" id="3.40.50.1010">
    <property type="entry name" value="5'-nuclease"/>
    <property type="match status" value="1"/>
</dbReference>
<dbReference type="InterPro" id="IPR044153">
    <property type="entry name" value="PIN_Pae0151-like"/>
</dbReference>
<comment type="caution">
    <text evidence="2">The sequence shown here is derived from an EMBL/GenBank/DDBJ whole genome shotgun (WGS) entry which is preliminary data.</text>
</comment>
<protein>
    <recommendedName>
        <fullName evidence="4">PIN domain-containing protein</fullName>
    </recommendedName>
</protein>
<organism evidence="2 3">
    <name type="scientific">Leifsonia kafniensis</name>
    <dbReference type="NCBI Taxonomy" id="475957"/>
    <lineage>
        <taxon>Bacteria</taxon>
        <taxon>Bacillati</taxon>
        <taxon>Actinomycetota</taxon>
        <taxon>Actinomycetes</taxon>
        <taxon>Micrococcales</taxon>
        <taxon>Microbacteriaceae</taxon>
        <taxon>Leifsonia</taxon>
    </lineage>
</organism>
<reference evidence="3" key="1">
    <citation type="journal article" date="2019" name="Int. J. Syst. Evol. Microbiol.">
        <title>The Global Catalogue of Microorganisms (GCM) 10K type strain sequencing project: providing services to taxonomists for standard genome sequencing and annotation.</title>
        <authorList>
            <consortium name="The Broad Institute Genomics Platform"/>
            <consortium name="The Broad Institute Genome Sequencing Center for Infectious Disease"/>
            <person name="Wu L."/>
            <person name="Ma J."/>
        </authorList>
    </citation>
    <scope>NUCLEOTIDE SEQUENCE [LARGE SCALE GENOMIC DNA]</scope>
    <source>
        <strain evidence="3">JCM 17021</strain>
    </source>
</reference>
<accession>A0ABP7L2P2</accession>
<keyword evidence="3" id="KW-1185">Reference proteome</keyword>
<evidence type="ECO:0000313" key="2">
    <source>
        <dbReference type="EMBL" id="GAA3892792.1"/>
    </source>
</evidence>
<dbReference type="CDD" id="cd09873">
    <property type="entry name" value="PIN_Pae0151-like"/>
    <property type="match status" value="1"/>
</dbReference>
<evidence type="ECO:0000313" key="3">
    <source>
        <dbReference type="Proteomes" id="UP001501803"/>
    </source>
</evidence>
<feature type="compositionally biased region" description="Pro residues" evidence="1">
    <location>
        <begin position="135"/>
        <end position="145"/>
    </location>
</feature>
<sequence>MTRYAIDAATAIRLVRERITVSDEHQLVAPHRLRSEALSVLYRSVRRGELNDHDALALLDGITTMRIRLLGDRVSRAVAWRIAAEHDWEDTARAEYVAIAQLQADAFITDDADLAHAVAGIVTLAPFEALSTPAQPLPSQPPTPRRSPSRGARPFR</sequence>
<gene>
    <name evidence="2" type="ORF">GCM10022381_38120</name>
</gene>
<dbReference type="InterPro" id="IPR029060">
    <property type="entry name" value="PIN-like_dom_sf"/>
</dbReference>
<proteinExistence type="predicted"/>
<dbReference type="RefSeq" id="WP_345069461.1">
    <property type="nucleotide sequence ID" value="NZ_BAABCN010000017.1"/>
</dbReference>
<dbReference type="EMBL" id="BAABCN010000017">
    <property type="protein sequence ID" value="GAA3892792.1"/>
    <property type="molecule type" value="Genomic_DNA"/>
</dbReference>
<dbReference type="Proteomes" id="UP001501803">
    <property type="component" value="Unassembled WGS sequence"/>
</dbReference>
<evidence type="ECO:0000256" key="1">
    <source>
        <dbReference type="SAM" id="MobiDB-lite"/>
    </source>
</evidence>
<name>A0ABP7L2P2_9MICO</name>